<reference evidence="12" key="1">
    <citation type="submission" date="2006-03" db="EMBL/GenBank/DDBJ databases">
        <authorList>
            <person name="Bowman J."/>
            <person name="Ferriera S."/>
            <person name="Johnson J."/>
            <person name="Kravitz S."/>
            <person name="Halpern A."/>
            <person name="Remington K."/>
            <person name="Beeson K."/>
            <person name="Tran B."/>
            <person name="Rogers Y.-H."/>
            <person name="Friedman R."/>
            <person name="Venter J.C."/>
        </authorList>
    </citation>
    <scope>NUCLEOTIDE SEQUENCE [LARGE SCALE GENOMIC DNA]</scope>
    <source>
        <strain evidence="12">ATCC 700755</strain>
    </source>
</reference>
<evidence type="ECO:0000256" key="4">
    <source>
        <dbReference type="ARBA" id="ARBA00022829"/>
    </source>
</evidence>
<dbReference type="GO" id="GO:0007059">
    <property type="term" value="P:chromosome segregation"/>
    <property type="evidence" value="ECO:0007669"/>
    <property type="project" value="UniProtKB-KW"/>
</dbReference>
<dbReference type="KEGG" id="ptq:P700755_002568"/>
<evidence type="ECO:0000256" key="7">
    <source>
        <dbReference type="ARBA" id="ARBA00023172"/>
    </source>
</evidence>
<dbReference type="PROSITE" id="PS51900">
    <property type="entry name" value="CB"/>
    <property type="match status" value="1"/>
</dbReference>
<dbReference type="OrthoDB" id="9801717at2"/>
<keyword evidence="5" id="KW-0229">DNA integration</keyword>
<keyword evidence="7" id="KW-0233">DNA recombination</keyword>
<evidence type="ECO:0000256" key="2">
    <source>
        <dbReference type="ARBA" id="ARBA00022490"/>
    </source>
</evidence>
<dbReference type="PROSITE" id="PS51898">
    <property type="entry name" value="TYR_RECOMBINASE"/>
    <property type="match status" value="1"/>
</dbReference>
<protein>
    <submittedName>
        <fullName evidence="12">Tyrosine recombinase XerC</fullName>
    </submittedName>
</protein>
<dbReference type="PANTHER" id="PTHR30349">
    <property type="entry name" value="PHAGE INTEGRASE-RELATED"/>
    <property type="match status" value="1"/>
</dbReference>
<evidence type="ECO:0000256" key="9">
    <source>
        <dbReference type="PROSITE-ProRule" id="PRU01248"/>
    </source>
</evidence>
<dbReference type="Gene3D" id="1.10.443.10">
    <property type="entry name" value="Intergrase catalytic core"/>
    <property type="match status" value="1"/>
</dbReference>
<evidence type="ECO:0000259" key="11">
    <source>
        <dbReference type="PROSITE" id="PS51900"/>
    </source>
</evidence>
<dbReference type="PANTHER" id="PTHR30349:SF77">
    <property type="entry name" value="TYROSINE RECOMBINASE XERC"/>
    <property type="match status" value="1"/>
</dbReference>
<feature type="domain" description="Core-binding (CB)" evidence="11">
    <location>
        <begin position="1"/>
        <end position="85"/>
    </location>
</feature>
<proteinExistence type="predicted"/>
<dbReference type="Pfam" id="PF02899">
    <property type="entry name" value="Phage_int_SAM_1"/>
    <property type="match status" value="1"/>
</dbReference>
<dbReference type="InterPro" id="IPR050090">
    <property type="entry name" value="Tyrosine_recombinase_XerCD"/>
</dbReference>
<dbReference type="InterPro" id="IPR004107">
    <property type="entry name" value="Integrase_SAM-like_N"/>
</dbReference>
<dbReference type="AlphaFoldDB" id="K4IJN4"/>
<dbReference type="Pfam" id="PF00589">
    <property type="entry name" value="Phage_integrase"/>
    <property type="match status" value="1"/>
</dbReference>
<dbReference type="Proteomes" id="UP000008514">
    <property type="component" value="Chromosome"/>
</dbReference>
<dbReference type="GO" id="GO:0051301">
    <property type="term" value="P:cell division"/>
    <property type="evidence" value="ECO:0007669"/>
    <property type="project" value="UniProtKB-KW"/>
</dbReference>
<keyword evidence="3" id="KW-0132">Cell division</keyword>
<dbReference type="InterPro" id="IPR011010">
    <property type="entry name" value="DNA_brk_join_enz"/>
</dbReference>
<feature type="domain" description="Tyr recombinase" evidence="10">
    <location>
        <begin position="106"/>
        <end position="286"/>
    </location>
</feature>
<keyword evidence="2" id="KW-0963">Cytoplasm</keyword>
<keyword evidence="6 9" id="KW-0238">DNA-binding</keyword>
<keyword evidence="8" id="KW-0131">Cell cycle</keyword>
<dbReference type="RefSeq" id="WP_015024890.1">
    <property type="nucleotide sequence ID" value="NC_018721.1"/>
</dbReference>
<dbReference type="InterPro" id="IPR002104">
    <property type="entry name" value="Integrase_catalytic"/>
</dbReference>
<reference evidence="12" key="2">
    <citation type="submission" date="2012-09" db="EMBL/GenBank/DDBJ databases">
        <title>The complete sequence of Psychroflexus torquis an extreme psychrophile from sea-ice that is stimulated by light.</title>
        <authorList>
            <person name="Feng S."/>
            <person name="Powell S.M."/>
            <person name="Bowman J.P."/>
        </authorList>
    </citation>
    <scope>NUCLEOTIDE SEQUENCE [LARGE SCALE GENOMIC DNA]</scope>
    <source>
        <strain evidence="12">ATCC 700755</strain>
    </source>
</reference>
<evidence type="ECO:0000256" key="5">
    <source>
        <dbReference type="ARBA" id="ARBA00022908"/>
    </source>
</evidence>
<dbReference type="GO" id="GO:0005737">
    <property type="term" value="C:cytoplasm"/>
    <property type="evidence" value="ECO:0007669"/>
    <property type="project" value="UniProtKB-SubCell"/>
</dbReference>
<dbReference type="SUPFAM" id="SSF56349">
    <property type="entry name" value="DNA breaking-rejoining enzymes"/>
    <property type="match status" value="1"/>
</dbReference>
<dbReference type="eggNOG" id="COG4974">
    <property type="taxonomic scope" value="Bacteria"/>
</dbReference>
<keyword evidence="13" id="KW-1185">Reference proteome</keyword>
<organism evidence="12 13">
    <name type="scientific">Psychroflexus torquis (strain ATCC 700755 / CIP 106069 / ACAM 623)</name>
    <dbReference type="NCBI Taxonomy" id="313595"/>
    <lineage>
        <taxon>Bacteria</taxon>
        <taxon>Pseudomonadati</taxon>
        <taxon>Bacteroidota</taxon>
        <taxon>Flavobacteriia</taxon>
        <taxon>Flavobacteriales</taxon>
        <taxon>Flavobacteriaceae</taxon>
        <taxon>Psychroflexus</taxon>
    </lineage>
</organism>
<name>K4IJN4_PSYTT</name>
<evidence type="ECO:0000256" key="8">
    <source>
        <dbReference type="ARBA" id="ARBA00023306"/>
    </source>
</evidence>
<evidence type="ECO:0000259" key="10">
    <source>
        <dbReference type="PROSITE" id="PS51898"/>
    </source>
</evidence>
<evidence type="ECO:0000256" key="3">
    <source>
        <dbReference type="ARBA" id="ARBA00022618"/>
    </source>
</evidence>
<dbReference type="Gene3D" id="1.10.150.130">
    <property type="match status" value="1"/>
</dbReference>
<dbReference type="InterPro" id="IPR013762">
    <property type="entry name" value="Integrase-like_cat_sf"/>
</dbReference>
<dbReference type="InterPro" id="IPR010998">
    <property type="entry name" value="Integrase_recombinase_N"/>
</dbReference>
<evidence type="ECO:0000256" key="6">
    <source>
        <dbReference type="ARBA" id="ARBA00023125"/>
    </source>
</evidence>
<dbReference type="STRING" id="313595.P700755_002568"/>
<dbReference type="HOGENOM" id="CLU_027562_9_0_10"/>
<evidence type="ECO:0000256" key="1">
    <source>
        <dbReference type="ARBA" id="ARBA00004496"/>
    </source>
</evidence>
<gene>
    <name evidence="12" type="ordered locus">P700755_002568</name>
</gene>
<dbReference type="GO" id="GO:0015074">
    <property type="term" value="P:DNA integration"/>
    <property type="evidence" value="ECO:0007669"/>
    <property type="project" value="UniProtKB-KW"/>
</dbReference>
<dbReference type="GO" id="GO:0006310">
    <property type="term" value="P:DNA recombination"/>
    <property type="evidence" value="ECO:0007669"/>
    <property type="project" value="UniProtKB-KW"/>
</dbReference>
<dbReference type="InterPro" id="IPR044068">
    <property type="entry name" value="CB"/>
</dbReference>
<dbReference type="GO" id="GO:0003677">
    <property type="term" value="F:DNA binding"/>
    <property type="evidence" value="ECO:0007669"/>
    <property type="project" value="UniProtKB-UniRule"/>
</dbReference>
<evidence type="ECO:0000313" key="13">
    <source>
        <dbReference type="Proteomes" id="UP000008514"/>
    </source>
</evidence>
<comment type="subcellular location">
    <subcellularLocation>
        <location evidence="1">Cytoplasm</location>
    </subcellularLocation>
</comment>
<dbReference type="EMBL" id="CP003879">
    <property type="protein sequence ID" value="AFU69321.1"/>
    <property type="molecule type" value="Genomic_DNA"/>
</dbReference>
<evidence type="ECO:0000313" key="12">
    <source>
        <dbReference type="EMBL" id="AFU69321.1"/>
    </source>
</evidence>
<keyword evidence="4" id="KW-0159">Chromosome partition</keyword>
<accession>K4IJN4</accession>
<sequence>MIYIDSFLEYLLLEKKYAKLTIISYATDLAQFQVFILETYDTREMSEVNYPMIRQWIVGFIELGLTHKTINRKLSTLKTFFKFLLKIQVIAVNPMVQHKSLKLPKRQQEAFSVLELEKVSDYFEDVTFEGLRDHLIIELLYATGMRRQELIDLQLSSLDLKQQQLKVRGKRNKERLIPLLDSISFLIERYLQERSVLLPQGSQLFVTSKGKAIYPNLVYRVVHSYFEKVSTKKKLSPHLLRHAFATHLLDKGADISAIKDLLGHSSLASTEVYTHSNFKELSKAHQAAHPRSQGDE</sequence>